<sequence length="254" mass="28616">MQIQLVWTDPTSGKTYQPHFQPPVALGQSFNLMPATHQGQAVSRIVLHDDAVQAFHALLEVRQSSVWLCSQADSQINGVTVTEGVLTHGDRIQIGPFELTFTLVPKPTTTEDPLQDQASAISGDSRSTSLSGMAQIPTERPAQTAQANRSSREWVCDRKIGFLFKRNCDRTTALGCPYCLDGQSKLNQDPYWLDYDLYPGYGTYRPGSWGYEYYRDRAYYCYNRESRNVDFTEADAASFEEELDTDYEMNFGAS</sequence>
<dbReference type="Pfam" id="PF00498">
    <property type="entry name" value="FHA"/>
    <property type="match status" value="1"/>
</dbReference>
<proteinExistence type="predicted"/>
<evidence type="ECO:0000256" key="1">
    <source>
        <dbReference type="SAM" id="MobiDB-lite"/>
    </source>
</evidence>
<reference evidence="3 4" key="1">
    <citation type="journal article" date="2008" name="Proc. Natl. Acad. Sci. U.S.A.">
        <title>Niche adaptation and genome expansion in the chlorophyll d-producing cyanobacterium Acaryochloris marina.</title>
        <authorList>
            <person name="Swingley W.D."/>
            <person name="Chen M."/>
            <person name="Cheung P.C."/>
            <person name="Conrad A.L."/>
            <person name="Dejesa L.C."/>
            <person name="Hao J."/>
            <person name="Honchak B.M."/>
            <person name="Karbach L.E."/>
            <person name="Kurdoglu A."/>
            <person name="Lahiri S."/>
            <person name="Mastrian S.D."/>
            <person name="Miyashita H."/>
            <person name="Page L."/>
            <person name="Ramakrishna P."/>
            <person name="Satoh S."/>
            <person name="Sattley W.M."/>
            <person name="Shimada Y."/>
            <person name="Taylor H.L."/>
            <person name="Tomo T."/>
            <person name="Tsuchiya T."/>
            <person name="Wang Z.T."/>
            <person name="Raymond J."/>
            <person name="Mimuro M."/>
            <person name="Blankenship R.E."/>
            <person name="Touchman J.W."/>
        </authorList>
    </citation>
    <scope>NUCLEOTIDE SEQUENCE [LARGE SCALE GENOMIC DNA]</scope>
    <source>
        <strain evidence="4">MBIC 11017</strain>
    </source>
</reference>
<dbReference type="KEGG" id="amr:AM1_2474"/>
<feature type="region of interest" description="Disordered" evidence="1">
    <location>
        <begin position="106"/>
        <end position="148"/>
    </location>
</feature>
<dbReference type="InterPro" id="IPR008984">
    <property type="entry name" value="SMAD_FHA_dom_sf"/>
</dbReference>
<feature type="domain" description="FHA" evidence="2">
    <location>
        <begin position="42"/>
        <end position="95"/>
    </location>
</feature>
<name>B0C491_ACAM1</name>
<dbReference type="AlphaFoldDB" id="B0C491"/>
<dbReference type="STRING" id="329726.AM1_2474"/>
<feature type="compositionally biased region" description="Polar residues" evidence="1">
    <location>
        <begin position="107"/>
        <end position="132"/>
    </location>
</feature>
<evidence type="ECO:0000313" key="3">
    <source>
        <dbReference type="EMBL" id="ABW27482.1"/>
    </source>
</evidence>
<dbReference type="SUPFAM" id="SSF49879">
    <property type="entry name" value="SMAD/FHA domain"/>
    <property type="match status" value="1"/>
</dbReference>
<organism evidence="3 4">
    <name type="scientific">Acaryochloris marina (strain MBIC 11017)</name>
    <dbReference type="NCBI Taxonomy" id="329726"/>
    <lineage>
        <taxon>Bacteria</taxon>
        <taxon>Bacillati</taxon>
        <taxon>Cyanobacteriota</taxon>
        <taxon>Cyanophyceae</taxon>
        <taxon>Acaryochloridales</taxon>
        <taxon>Acaryochloridaceae</taxon>
        <taxon>Acaryochloris</taxon>
    </lineage>
</organism>
<evidence type="ECO:0000259" key="2">
    <source>
        <dbReference type="Pfam" id="PF00498"/>
    </source>
</evidence>
<dbReference type="Gene3D" id="2.60.200.20">
    <property type="match status" value="1"/>
</dbReference>
<dbReference type="HOGENOM" id="CLU_1335241_0_0_3"/>
<dbReference type="eggNOG" id="COG1716">
    <property type="taxonomic scope" value="Bacteria"/>
</dbReference>
<accession>B0C491</accession>
<evidence type="ECO:0000313" key="4">
    <source>
        <dbReference type="Proteomes" id="UP000000268"/>
    </source>
</evidence>
<gene>
    <name evidence="3" type="ordered locus">AM1_2474</name>
</gene>
<protein>
    <recommendedName>
        <fullName evidence="2">FHA domain-containing protein</fullName>
    </recommendedName>
</protein>
<dbReference type="RefSeq" id="WP_012162945.1">
    <property type="nucleotide sequence ID" value="NC_009925.1"/>
</dbReference>
<keyword evidence="4" id="KW-1185">Reference proteome</keyword>
<dbReference type="CDD" id="cd00060">
    <property type="entry name" value="FHA"/>
    <property type="match status" value="1"/>
</dbReference>
<dbReference type="InterPro" id="IPR000253">
    <property type="entry name" value="FHA_dom"/>
</dbReference>
<dbReference type="EMBL" id="CP000828">
    <property type="protein sequence ID" value="ABW27482.1"/>
    <property type="molecule type" value="Genomic_DNA"/>
</dbReference>
<dbReference type="Proteomes" id="UP000000268">
    <property type="component" value="Chromosome"/>
</dbReference>